<accession>E6K0W5</accession>
<dbReference type="InterPro" id="IPR051925">
    <property type="entry name" value="RNA-binding_domain"/>
</dbReference>
<dbReference type="SMART" id="SM01103">
    <property type="entry name" value="CRS1_YhbY"/>
    <property type="match status" value="1"/>
</dbReference>
<dbReference type="eggNOG" id="COG1534">
    <property type="taxonomic scope" value="Bacteria"/>
</dbReference>
<dbReference type="Proteomes" id="UP000004946">
    <property type="component" value="Chromosome"/>
</dbReference>
<dbReference type="InterPro" id="IPR001890">
    <property type="entry name" value="RNA-binding_CRM"/>
</dbReference>
<dbReference type="PROSITE" id="PS51295">
    <property type="entry name" value="CRM"/>
    <property type="match status" value="1"/>
</dbReference>
<sequence>MARPLTKTQLKTLKTMAMPLKPLLIIGKNNVTDAVVKQAFGLLAQKELIKIQVLADTSEVTVKEAAEDLAGQLGATVVSAMGNRAVLFKRSSRKDIEHIKLGA</sequence>
<dbReference type="EMBL" id="AEON01000001">
    <property type="protein sequence ID" value="EFT83446.1"/>
    <property type="molecule type" value="Genomic_DNA"/>
</dbReference>
<dbReference type="Gene3D" id="3.30.110.60">
    <property type="entry name" value="YhbY-like"/>
    <property type="match status" value="1"/>
</dbReference>
<keyword evidence="5" id="KW-1185">Reference proteome</keyword>
<dbReference type="Pfam" id="PF01985">
    <property type="entry name" value="CRS1_YhbY"/>
    <property type="match status" value="1"/>
</dbReference>
<proteinExistence type="predicted"/>
<organism evidence="4 5">
    <name type="scientific">Parascardovia denticolens DSM 10105 = JCM 12538</name>
    <dbReference type="NCBI Taxonomy" id="864564"/>
    <lineage>
        <taxon>Bacteria</taxon>
        <taxon>Bacillati</taxon>
        <taxon>Actinomycetota</taxon>
        <taxon>Actinomycetes</taxon>
        <taxon>Bifidobacteriales</taxon>
        <taxon>Bifidobacteriaceae</taxon>
        <taxon>Parascardovia</taxon>
    </lineage>
</organism>
<evidence type="ECO:0000259" key="3">
    <source>
        <dbReference type="PROSITE" id="PS51295"/>
    </source>
</evidence>
<evidence type="ECO:0000256" key="1">
    <source>
        <dbReference type="ARBA" id="ARBA00022884"/>
    </source>
</evidence>
<protein>
    <submittedName>
        <fullName evidence="4">Putative RNA-binding protein, YhbY family</fullName>
    </submittedName>
</protein>
<name>E6K0W5_PARDN</name>
<dbReference type="RefSeq" id="WP_006288865.1">
    <property type="nucleotide sequence ID" value="NZ_AP012333.1"/>
</dbReference>
<dbReference type="InterPro" id="IPR035920">
    <property type="entry name" value="YhbY-like_sf"/>
</dbReference>
<reference evidence="4 5" key="1">
    <citation type="submission" date="2010-12" db="EMBL/GenBank/DDBJ databases">
        <authorList>
            <person name="Muzny D."/>
            <person name="Qin X."/>
            <person name="Buhay C."/>
            <person name="Dugan-Rocha S."/>
            <person name="Ding Y."/>
            <person name="Chen G."/>
            <person name="Hawes A."/>
            <person name="Holder M."/>
            <person name="Jhangiani S."/>
            <person name="Johnson A."/>
            <person name="Khan Z."/>
            <person name="Li Z."/>
            <person name="Liu W."/>
            <person name="Liu X."/>
            <person name="Perez L."/>
            <person name="Shen H."/>
            <person name="Wang Q."/>
            <person name="Watt J."/>
            <person name="Xi L."/>
            <person name="Xin Y."/>
            <person name="Zhou J."/>
            <person name="Deng J."/>
            <person name="Jiang H."/>
            <person name="Liu Y."/>
            <person name="Qu J."/>
            <person name="Song X.-Z."/>
            <person name="Zhang L."/>
            <person name="Villasana D."/>
            <person name="Johnson A."/>
            <person name="Liu J."/>
            <person name="Liyanage D."/>
            <person name="Lorensuhewa L."/>
            <person name="Robinson T."/>
            <person name="Song A."/>
            <person name="Song B.-B."/>
            <person name="Dinh H."/>
            <person name="Thornton R."/>
            <person name="Coyle M."/>
            <person name="Francisco L."/>
            <person name="Jackson L."/>
            <person name="Javaid M."/>
            <person name="Korchina V."/>
            <person name="Kovar C."/>
            <person name="Mata R."/>
            <person name="Mathew T."/>
            <person name="Ngo R."/>
            <person name="Nguyen L."/>
            <person name="Nguyen N."/>
            <person name="Okwuonu G."/>
            <person name="Ongeri F."/>
            <person name="Pham C."/>
            <person name="Simmons D."/>
            <person name="Wilczek-Boney K."/>
            <person name="Hale W."/>
            <person name="Jakkamsetti A."/>
            <person name="Pham P."/>
            <person name="Ruth R."/>
            <person name="San Lucas F."/>
            <person name="Warren J."/>
            <person name="Zhang J."/>
            <person name="Zhao Z."/>
            <person name="Zhou C."/>
            <person name="Zhu D."/>
            <person name="Lee S."/>
            <person name="Bess C."/>
            <person name="Blankenburg K."/>
            <person name="Forbes L."/>
            <person name="Fu Q."/>
            <person name="Gubbala S."/>
            <person name="Hirani K."/>
            <person name="Jayaseelan J.C."/>
            <person name="Lara F."/>
            <person name="Munidasa M."/>
            <person name="Palculict T."/>
            <person name="Patil S."/>
            <person name="Pu L.-L."/>
            <person name="Saada N."/>
            <person name="Tang L."/>
            <person name="Weissenberger G."/>
            <person name="Zhu Y."/>
            <person name="Hemphill L."/>
            <person name="Shang Y."/>
            <person name="Youmans B."/>
            <person name="Ayvaz T."/>
            <person name="Ross M."/>
            <person name="Santibanez J."/>
            <person name="Aqrawi P."/>
            <person name="Gross S."/>
            <person name="Joshi V."/>
            <person name="Fowler G."/>
            <person name="Nazareth L."/>
            <person name="Reid J."/>
            <person name="Worley K."/>
            <person name="Petrosino J."/>
            <person name="Highlander S."/>
            <person name="Gibbs R."/>
        </authorList>
    </citation>
    <scope>NUCLEOTIDE SEQUENCE [LARGE SCALE GENOMIC DNA]</scope>
    <source>
        <strain evidence="4 5">DSM 10105</strain>
    </source>
</reference>
<feature type="domain" description="CRM" evidence="3">
    <location>
        <begin position="3"/>
        <end position="100"/>
    </location>
</feature>
<comment type="caution">
    <text evidence="4">The sequence shown here is derived from an EMBL/GenBank/DDBJ whole genome shotgun (WGS) entry which is preliminary data.</text>
</comment>
<dbReference type="GO" id="GO:0003723">
    <property type="term" value="F:RNA binding"/>
    <property type="evidence" value="ECO:0007669"/>
    <property type="project" value="UniProtKB-UniRule"/>
</dbReference>
<evidence type="ECO:0000313" key="5">
    <source>
        <dbReference type="Proteomes" id="UP000004946"/>
    </source>
</evidence>
<dbReference type="PATRIC" id="fig|864564.6.peg.1260"/>
<dbReference type="HOGENOM" id="CLU_095994_1_1_11"/>
<evidence type="ECO:0000313" key="4">
    <source>
        <dbReference type="EMBL" id="EFT83446.1"/>
    </source>
</evidence>
<dbReference type="SUPFAM" id="SSF75471">
    <property type="entry name" value="YhbY-like"/>
    <property type="match status" value="1"/>
</dbReference>
<dbReference type="AlphaFoldDB" id="E6K0W5"/>
<dbReference type="PANTHER" id="PTHR40065">
    <property type="entry name" value="RNA-BINDING PROTEIN YHBY"/>
    <property type="match status" value="1"/>
</dbReference>
<dbReference type="KEGG" id="pdo:PSDT_1147"/>
<dbReference type="PANTHER" id="PTHR40065:SF3">
    <property type="entry name" value="RNA-BINDING PROTEIN YHBY"/>
    <property type="match status" value="1"/>
</dbReference>
<gene>
    <name evidence="4" type="ORF">HMPREF0620_0451</name>
</gene>
<keyword evidence="1 2" id="KW-0694">RNA-binding</keyword>
<evidence type="ECO:0000256" key="2">
    <source>
        <dbReference type="PROSITE-ProRule" id="PRU00626"/>
    </source>
</evidence>